<keyword evidence="2" id="KW-1185">Reference proteome</keyword>
<dbReference type="Proteomes" id="UP001304461">
    <property type="component" value="Unassembled WGS sequence"/>
</dbReference>
<dbReference type="NCBIfam" id="TIGR04042">
    <property type="entry name" value="MSMEG_0570_fam"/>
    <property type="match status" value="1"/>
</dbReference>
<reference evidence="1 2" key="1">
    <citation type="submission" date="2023-12" db="EMBL/GenBank/DDBJ databases">
        <title>Baltic Sea Cyanobacteria.</title>
        <authorList>
            <person name="Delbaje E."/>
            <person name="Fewer D.P."/>
            <person name="Shishido T.K."/>
        </authorList>
    </citation>
    <scope>NUCLEOTIDE SEQUENCE [LARGE SCALE GENOMIC DNA]</scope>
    <source>
        <strain evidence="1 2">UHCC 0139</strain>
    </source>
</reference>
<accession>A0ABU5RTW6</accession>
<evidence type="ECO:0000313" key="1">
    <source>
        <dbReference type="EMBL" id="MEA5391217.1"/>
    </source>
</evidence>
<name>A0ABU5RTW6_9CYAN</name>
<comment type="caution">
    <text evidence="1">The sequence shown here is derived from an EMBL/GenBank/DDBJ whole genome shotgun (WGS) entry which is preliminary data.</text>
</comment>
<dbReference type="RefSeq" id="WP_323305261.1">
    <property type="nucleotide sequence ID" value="NZ_JAYGHX010000004.1"/>
</dbReference>
<dbReference type="EMBL" id="JAYGHX010000004">
    <property type="protein sequence ID" value="MEA5391217.1"/>
    <property type="molecule type" value="Genomic_DNA"/>
</dbReference>
<protein>
    <submittedName>
        <fullName evidence="1">MSMEG_0570 family nitrogen starvation response protein</fullName>
    </submittedName>
</protein>
<gene>
    <name evidence="1" type="ORF">VB738_08070</name>
</gene>
<proteinExistence type="predicted"/>
<sequence length="91" mass="10033">MPEVELTLEWPDGGRSRLYSPSTVILEHLAPGQTVTVAELRAKGTLALRQASERVRARYGFACTRADEEERRLLAQAAVFAAEELVHVLSA</sequence>
<organism evidence="1 2">
    <name type="scientific">Cyanobium gracile UHCC 0139</name>
    <dbReference type="NCBI Taxonomy" id="3110308"/>
    <lineage>
        <taxon>Bacteria</taxon>
        <taxon>Bacillati</taxon>
        <taxon>Cyanobacteriota</taxon>
        <taxon>Cyanophyceae</taxon>
        <taxon>Synechococcales</taxon>
        <taxon>Prochlorococcaceae</taxon>
        <taxon>Cyanobium</taxon>
    </lineage>
</organism>
<dbReference type="InterPro" id="IPR023846">
    <property type="entry name" value="CHP04042_MSMEG0570"/>
</dbReference>
<evidence type="ECO:0000313" key="2">
    <source>
        <dbReference type="Proteomes" id="UP001304461"/>
    </source>
</evidence>